<keyword evidence="2" id="KW-0812">Transmembrane</keyword>
<evidence type="ECO:0000313" key="3">
    <source>
        <dbReference type="EMBL" id="MYL98506.1"/>
    </source>
</evidence>
<organism evidence="3 4">
    <name type="scientific">Novosphingobium silvae</name>
    <dbReference type="NCBI Taxonomy" id="2692619"/>
    <lineage>
        <taxon>Bacteria</taxon>
        <taxon>Pseudomonadati</taxon>
        <taxon>Pseudomonadota</taxon>
        <taxon>Alphaproteobacteria</taxon>
        <taxon>Sphingomonadales</taxon>
        <taxon>Sphingomonadaceae</taxon>
        <taxon>Novosphingobium</taxon>
    </lineage>
</organism>
<evidence type="ECO:0000256" key="2">
    <source>
        <dbReference type="SAM" id="Phobius"/>
    </source>
</evidence>
<feature type="transmembrane region" description="Helical" evidence="2">
    <location>
        <begin position="196"/>
        <end position="218"/>
    </location>
</feature>
<dbReference type="InterPro" id="IPR032307">
    <property type="entry name" value="PepSY_TM-like_2"/>
</dbReference>
<keyword evidence="4" id="KW-1185">Reference proteome</keyword>
<feature type="transmembrane region" description="Helical" evidence="2">
    <location>
        <begin position="230"/>
        <end position="248"/>
    </location>
</feature>
<reference evidence="3 4" key="1">
    <citation type="submission" date="2019-12" db="EMBL/GenBank/DDBJ databases">
        <authorList>
            <person name="Feng G."/>
            <person name="Zhu H."/>
        </authorList>
    </citation>
    <scope>NUCLEOTIDE SEQUENCE [LARGE SCALE GENOMIC DNA]</scope>
    <source>
        <strain evidence="3 4">FGD1</strain>
    </source>
</reference>
<keyword evidence="2" id="KW-0472">Membrane</keyword>
<keyword evidence="2" id="KW-1133">Transmembrane helix</keyword>
<dbReference type="AlphaFoldDB" id="A0A7X4GHU9"/>
<feature type="region of interest" description="Disordered" evidence="1">
    <location>
        <begin position="11"/>
        <end position="49"/>
    </location>
</feature>
<accession>A0A7X4GHU9</accession>
<dbReference type="Proteomes" id="UP000465810">
    <property type="component" value="Unassembled WGS sequence"/>
</dbReference>
<evidence type="ECO:0000313" key="4">
    <source>
        <dbReference type="Proteomes" id="UP000465810"/>
    </source>
</evidence>
<protein>
    <recommendedName>
        <fullName evidence="5">PepSY-associated TM helix domain-containing protein</fullName>
    </recommendedName>
</protein>
<evidence type="ECO:0000256" key="1">
    <source>
        <dbReference type="SAM" id="MobiDB-lite"/>
    </source>
</evidence>
<evidence type="ECO:0008006" key="5">
    <source>
        <dbReference type="Google" id="ProtNLM"/>
    </source>
</evidence>
<name>A0A7X4GHU9_9SPHN</name>
<dbReference type="EMBL" id="WVTD01000008">
    <property type="protein sequence ID" value="MYL98506.1"/>
    <property type="molecule type" value="Genomic_DNA"/>
</dbReference>
<comment type="caution">
    <text evidence="3">The sequence shown here is derived from an EMBL/GenBank/DDBJ whole genome shotgun (WGS) entry which is preliminary data.</text>
</comment>
<dbReference type="PANTHER" id="PTHR40115:SF1">
    <property type="entry name" value="INNER MEMBRANE PROTEIN WITH PEPSY TM HELIX"/>
    <property type="match status" value="1"/>
</dbReference>
<sequence>MRYLEAADALADTASRGSHDRRPAGDGGHGAPQPARTRPAAPPKRKNKKARAIWLKQLHTWHWVSAAISLAAMFLFSVTGITLNHAASIAAEPVVTRSEGRLPADLLAALPAPGDATVPLPAEVASAVAKAVPLDPAGRAADWTGDDEVYVAMPGPGRDAWVSIDRATGAVSAEVTDRGWISYLNDLHKGRNTGDAWFWFIDLFAVACVVFTLTGLLLLQLHAKHRPMTWPLVLLSLIAPVLLAILFIH</sequence>
<gene>
    <name evidence="3" type="ORF">GR702_12090</name>
</gene>
<feature type="transmembrane region" description="Helical" evidence="2">
    <location>
        <begin position="61"/>
        <end position="83"/>
    </location>
</feature>
<dbReference type="Pfam" id="PF16357">
    <property type="entry name" value="PepSY_TM_like_2"/>
    <property type="match status" value="1"/>
</dbReference>
<proteinExistence type="predicted"/>
<dbReference type="PANTHER" id="PTHR40115">
    <property type="entry name" value="INNER MEMBRANE PROTEIN WITH PEPSY TM HELIX"/>
    <property type="match status" value="1"/>
</dbReference>